<dbReference type="CDD" id="cd01949">
    <property type="entry name" value="GGDEF"/>
    <property type="match status" value="1"/>
</dbReference>
<evidence type="ECO:0000256" key="3">
    <source>
        <dbReference type="ARBA" id="ARBA00023136"/>
    </source>
</evidence>
<dbReference type="Proteomes" id="UP001153387">
    <property type="component" value="Unassembled WGS sequence"/>
</dbReference>
<evidence type="ECO:0000259" key="5">
    <source>
        <dbReference type="PROSITE" id="PS50885"/>
    </source>
</evidence>
<dbReference type="InterPro" id="IPR043128">
    <property type="entry name" value="Rev_trsase/Diguanyl_cyclase"/>
</dbReference>
<evidence type="ECO:0000313" key="7">
    <source>
        <dbReference type="EMBL" id="MDG0794065.1"/>
    </source>
</evidence>
<keyword evidence="8" id="KW-1185">Reference proteome</keyword>
<accession>A0A9X4KLF6</accession>
<name>A0A9X4KLF6_9BACL</name>
<organism evidence="7 8">
    <name type="scientific">Cohnella ginsengisoli</name>
    <dbReference type="NCBI Taxonomy" id="425004"/>
    <lineage>
        <taxon>Bacteria</taxon>
        <taxon>Bacillati</taxon>
        <taxon>Bacillota</taxon>
        <taxon>Bacilli</taxon>
        <taxon>Bacillales</taxon>
        <taxon>Paenibacillaceae</taxon>
        <taxon>Cohnella</taxon>
    </lineage>
</organism>
<dbReference type="PROSITE" id="PS50885">
    <property type="entry name" value="HAMP"/>
    <property type="match status" value="1"/>
</dbReference>
<dbReference type="SUPFAM" id="SSF55073">
    <property type="entry name" value="Nucleotide cyclase"/>
    <property type="match status" value="1"/>
</dbReference>
<evidence type="ECO:0000313" key="8">
    <source>
        <dbReference type="Proteomes" id="UP001153387"/>
    </source>
</evidence>
<dbReference type="EMBL" id="JAPDHZ010000006">
    <property type="protein sequence ID" value="MDG0794065.1"/>
    <property type="molecule type" value="Genomic_DNA"/>
</dbReference>
<dbReference type="FunFam" id="3.30.70.270:FF:000001">
    <property type="entry name" value="Diguanylate cyclase domain protein"/>
    <property type="match status" value="1"/>
</dbReference>
<dbReference type="Pfam" id="PF00990">
    <property type="entry name" value="GGDEF"/>
    <property type="match status" value="1"/>
</dbReference>
<dbReference type="PROSITE" id="PS50887">
    <property type="entry name" value="GGDEF"/>
    <property type="match status" value="1"/>
</dbReference>
<dbReference type="PANTHER" id="PTHR45138:SF9">
    <property type="entry name" value="DIGUANYLATE CYCLASE DGCM-RELATED"/>
    <property type="match status" value="1"/>
</dbReference>
<dbReference type="NCBIfam" id="TIGR00254">
    <property type="entry name" value="GGDEF"/>
    <property type="match status" value="1"/>
</dbReference>
<feature type="region of interest" description="Disordered" evidence="4">
    <location>
        <begin position="248"/>
        <end position="291"/>
    </location>
</feature>
<gene>
    <name evidence="7" type="ORF">OMP38_26985</name>
</gene>
<evidence type="ECO:0000256" key="2">
    <source>
        <dbReference type="ARBA" id="ARBA00022475"/>
    </source>
</evidence>
<reference evidence="7 8" key="1">
    <citation type="submission" date="2022-10" db="EMBL/GenBank/DDBJ databases">
        <title>Comparative genomic analysis of Cohnella hashimotonis sp. nov., isolated from the International Space Station.</title>
        <authorList>
            <person name="Simpson A."/>
            <person name="Venkateswaran K."/>
        </authorList>
    </citation>
    <scope>NUCLEOTIDE SEQUENCE [LARGE SCALE GENOMIC DNA]</scope>
    <source>
        <strain evidence="7 8">DSM 18997</strain>
    </source>
</reference>
<evidence type="ECO:0000256" key="4">
    <source>
        <dbReference type="SAM" id="MobiDB-lite"/>
    </source>
</evidence>
<dbReference type="Gene3D" id="6.10.340.10">
    <property type="match status" value="1"/>
</dbReference>
<dbReference type="AlphaFoldDB" id="A0A9X4KLF6"/>
<dbReference type="Gene3D" id="3.30.70.270">
    <property type="match status" value="1"/>
</dbReference>
<evidence type="ECO:0000256" key="1">
    <source>
        <dbReference type="ARBA" id="ARBA00004236"/>
    </source>
</evidence>
<feature type="compositionally biased region" description="Basic and acidic residues" evidence="4">
    <location>
        <begin position="248"/>
        <end position="258"/>
    </location>
</feature>
<comment type="caution">
    <text evidence="7">The sequence shown here is derived from an EMBL/GenBank/DDBJ whole genome shotgun (WGS) entry which is preliminary data.</text>
</comment>
<keyword evidence="2" id="KW-1003">Cell membrane</keyword>
<dbReference type="InterPro" id="IPR003660">
    <property type="entry name" value="HAMP_dom"/>
</dbReference>
<dbReference type="RefSeq" id="WP_277567840.1">
    <property type="nucleotide sequence ID" value="NZ_JAPDHZ010000006.1"/>
</dbReference>
<evidence type="ECO:0000259" key="6">
    <source>
        <dbReference type="PROSITE" id="PS50887"/>
    </source>
</evidence>
<proteinExistence type="predicted"/>
<protein>
    <submittedName>
        <fullName evidence="7">GGDEF domain-containing protein</fullName>
    </submittedName>
</protein>
<sequence length="574" mass="61187">MRSQSEPIVRYGRFKIQILLLGLLALTLVGSTATLTMVSIHRQNETLTKTTLQKNFEAARNLAISANTIKNLMFKSLGGTAQYMSDERVPVGAESTRLLGLLLGSGIFNGALLIGGEGEVLASTPGSGFEAGDRVDAASKLTFTGSGTGPSMSAPFVAPGGHRVVLAAHPIKAGDAQPSVYIAGILDLQRSNVLSDLFVHTIKSDPGTYAYLVDGSGEAMMNAQADRAGEIVPAAALLAAFSAGQADEIQKAPERKGPPPEGPRPAAPELRANPVPGRGPAPIGNGGPTPRAAVLADGHGVRSFVGYLRVGELGWGMVVQSPVYIVNKAKHDLLMTQLKWSVPLIAAFLLLSLWASRLLAAPFAKLTDAARSIAAGNRLGRPPFESHWNYEAHHLARAMITAMHGLQRQADEFSVQARTDHLTGLLNRTGLDEWLKAREAEGSGIGYSLLVIDIDHFKKINDSYGHQTGDDTLVHLARILKAECRTTDLVCRFGGEEFVAVLPGETLERGSLLAERIRGCVENTISPTGRPITVSIGIASFPKHGEDFEATFQRADEALYEAKRSGRNRTMASA</sequence>
<dbReference type="InterPro" id="IPR000160">
    <property type="entry name" value="GGDEF_dom"/>
</dbReference>
<dbReference type="GO" id="GO:0052621">
    <property type="term" value="F:diguanylate cyclase activity"/>
    <property type="evidence" value="ECO:0007669"/>
    <property type="project" value="TreeGrafter"/>
</dbReference>
<dbReference type="InterPro" id="IPR029787">
    <property type="entry name" value="Nucleotide_cyclase"/>
</dbReference>
<dbReference type="PANTHER" id="PTHR45138">
    <property type="entry name" value="REGULATORY COMPONENTS OF SENSORY TRANSDUCTION SYSTEM"/>
    <property type="match status" value="1"/>
</dbReference>
<dbReference type="GO" id="GO:0007165">
    <property type="term" value="P:signal transduction"/>
    <property type="evidence" value="ECO:0007669"/>
    <property type="project" value="InterPro"/>
</dbReference>
<dbReference type="GO" id="GO:0005886">
    <property type="term" value="C:plasma membrane"/>
    <property type="evidence" value="ECO:0007669"/>
    <property type="project" value="UniProtKB-SubCell"/>
</dbReference>
<feature type="domain" description="GGDEF" evidence="6">
    <location>
        <begin position="445"/>
        <end position="574"/>
    </location>
</feature>
<dbReference type="SMART" id="SM00267">
    <property type="entry name" value="GGDEF"/>
    <property type="match status" value="1"/>
</dbReference>
<dbReference type="InterPro" id="IPR050469">
    <property type="entry name" value="Diguanylate_Cyclase"/>
</dbReference>
<feature type="domain" description="HAMP" evidence="5">
    <location>
        <begin position="357"/>
        <end position="411"/>
    </location>
</feature>
<comment type="subcellular location">
    <subcellularLocation>
        <location evidence="1">Cell membrane</location>
    </subcellularLocation>
</comment>
<keyword evidence="3" id="KW-0472">Membrane</keyword>